<evidence type="ECO:0000256" key="2">
    <source>
        <dbReference type="PROSITE-ProRule" id="PRU00192"/>
    </source>
</evidence>
<dbReference type="SUPFAM" id="SSF50044">
    <property type="entry name" value="SH3-domain"/>
    <property type="match status" value="1"/>
</dbReference>
<evidence type="ECO:0000256" key="1">
    <source>
        <dbReference type="ARBA" id="ARBA00022443"/>
    </source>
</evidence>
<dbReference type="Gene3D" id="2.30.30.40">
    <property type="entry name" value="SH3 Domains"/>
    <property type="match status" value="1"/>
</dbReference>
<dbReference type="InterPro" id="IPR046982">
    <property type="entry name" value="BIN3/RVS161-like"/>
</dbReference>
<sequence>MSWKGFTKGLARFPQSIGAGSNSVTIDQEFNHYNEEFNILDKLSVKLYDDSKKLHDSLTAMLKHQASFHATLVDIFSPLNLSKLGSNDSIENFQDESPVSRELEIALNQTKESSQRMDEIKDRLLPELENLERRVVLPTNDLISLLSNVKLKIKKRGNKLLDYDRYRDQVQKLKDRTDRTVSDEKKLGQLETQLDQSTREYFEINSLLLKELPVLLKLRIDFVDPCFRILYWYQLKVYSTLSSAFTEIIKRQFSSSAGAKPIEIYRKNEAAMLEALANLSLNKRPISYNKEPVSLEELKRRKSYEDSRAFQSPTKERLPSFAELHKNTNTFKGSSGVTLNNRSSFEGAKKIEFVVALYDYTSDTKGDLQFSRDDRIEVLERNESGWWKGNLFLKSIVDFLFFRKVQGRSGNVSRKLCYRYIILF</sequence>
<dbReference type="PANTHER" id="PTHR47174:SF1">
    <property type="entry name" value="REDUCED VIABILITY UPON STARVATION PROTEIN 167"/>
    <property type="match status" value="1"/>
</dbReference>
<dbReference type="AlphaFoldDB" id="A0AAD5XY45"/>
<protein>
    <submittedName>
        <fullName evidence="5">Uncharacterized protein</fullName>
    </submittedName>
</protein>
<dbReference type="InterPro" id="IPR036028">
    <property type="entry name" value="SH3-like_dom_sf"/>
</dbReference>
<evidence type="ECO:0000259" key="4">
    <source>
        <dbReference type="PROSITE" id="PS51021"/>
    </source>
</evidence>
<dbReference type="GO" id="GO:0008289">
    <property type="term" value="F:lipid binding"/>
    <property type="evidence" value="ECO:0007669"/>
    <property type="project" value="TreeGrafter"/>
</dbReference>
<dbReference type="GO" id="GO:1990528">
    <property type="term" value="C:Rvs161p-Rvs167p complex"/>
    <property type="evidence" value="ECO:0007669"/>
    <property type="project" value="TreeGrafter"/>
</dbReference>
<keyword evidence="1 2" id="KW-0728">SH3 domain</keyword>
<feature type="domain" description="SH3" evidence="3">
    <location>
        <begin position="349"/>
        <end position="422"/>
    </location>
</feature>
<dbReference type="GO" id="GO:0015629">
    <property type="term" value="C:actin cytoskeleton"/>
    <property type="evidence" value="ECO:0007669"/>
    <property type="project" value="TreeGrafter"/>
</dbReference>
<evidence type="ECO:0000313" key="5">
    <source>
        <dbReference type="EMBL" id="KAJ3211309.1"/>
    </source>
</evidence>
<dbReference type="InterPro" id="IPR001452">
    <property type="entry name" value="SH3_domain"/>
</dbReference>
<feature type="domain" description="BAR" evidence="4">
    <location>
        <begin position="15"/>
        <end position="262"/>
    </location>
</feature>
<dbReference type="InterPro" id="IPR027267">
    <property type="entry name" value="AH/BAR_dom_sf"/>
</dbReference>
<dbReference type="GO" id="GO:0097320">
    <property type="term" value="P:plasma membrane tubulation"/>
    <property type="evidence" value="ECO:0007669"/>
    <property type="project" value="TreeGrafter"/>
</dbReference>
<keyword evidence="6" id="KW-1185">Reference proteome</keyword>
<dbReference type="InterPro" id="IPR004148">
    <property type="entry name" value="BAR_dom"/>
</dbReference>
<name>A0AAD5XY45_9FUNG</name>
<dbReference type="PROSITE" id="PS50002">
    <property type="entry name" value="SH3"/>
    <property type="match status" value="1"/>
</dbReference>
<evidence type="ECO:0000313" key="6">
    <source>
        <dbReference type="Proteomes" id="UP001211065"/>
    </source>
</evidence>
<dbReference type="SMART" id="SM00721">
    <property type="entry name" value="BAR"/>
    <property type="match status" value="1"/>
</dbReference>
<dbReference type="PANTHER" id="PTHR47174">
    <property type="entry name" value="BRIDGING INTEGRATOR 3"/>
    <property type="match status" value="1"/>
</dbReference>
<dbReference type="CDD" id="cd00174">
    <property type="entry name" value="SH3"/>
    <property type="match status" value="1"/>
</dbReference>
<proteinExistence type="predicted"/>
<evidence type="ECO:0000259" key="3">
    <source>
        <dbReference type="PROSITE" id="PS50002"/>
    </source>
</evidence>
<dbReference type="GO" id="GO:0031097">
    <property type="term" value="C:medial cortex"/>
    <property type="evidence" value="ECO:0007669"/>
    <property type="project" value="TreeGrafter"/>
</dbReference>
<accession>A0AAD5XY45</accession>
<dbReference type="SMART" id="SM00326">
    <property type="entry name" value="SH3"/>
    <property type="match status" value="1"/>
</dbReference>
<organism evidence="5 6">
    <name type="scientific">Clydaea vesicula</name>
    <dbReference type="NCBI Taxonomy" id="447962"/>
    <lineage>
        <taxon>Eukaryota</taxon>
        <taxon>Fungi</taxon>
        <taxon>Fungi incertae sedis</taxon>
        <taxon>Chytridiomycota</taxon>
        <taxon>Chytridiomycota incertae sedis</taxon>
        <taxon>Chytridiomycetes</taxon>
        <taxon>Lobulomycetales</taxon>
        <taxon>Lobulomycetaceae</taxon>
        <taxon>Clydaea</taxon>
    </lineage>
</organism>
<dbReference type="GO" id="GO:0006897">
    <property type="term" value="P:endocytosis"/>
    <property type="evidence" value="ECO:0007669"/>
    <property type="project" value="InterPro"/>
</dbReference>
<dbReference type="EMBL" id="JADGJW010000843">
    <property type="protein sequence ID" value="KAJ3211309.1"/>
    <property type="molecule type" value="Genomic_DNA"/>
</dbReference>
<dbReference type="GO" id="GO:0043332">
    <property type="term" value="C:mating projection tip"/>
    <property type="evidence" value="ECO:0007669"/>
    <property type="project" value="TreeGrafter"/>
</dbReference>
<reference evidence="5" key="1">
    <citation type="submission" date="2020-05" db="EMBL/GenBank/DDBJ databases">
        <title>Phylogenomic resolution of chytrid fungi.</title>
        <authorList>
            <person name="Stajich J.E."/>
            <person name="Amses K."/>
            <person name="Simmons R."/>
            <person name="Seto K."/>
            <person name="Myers J."/>
            <person name="Bonds A."/>
            <person name="Quandt C.A."/>
            <person name="Barry K."/>
            <person name="Liu P."/>
            <person name="Grigoriev I."/>
            <person name="Longcore J.E."/>
            <person name="James T.Y."/>
        </authorList>
    </citation>
    <scope>NUCLEOTIDE SEQUENCE</scope>
    <source>
        <strain evidence="5">JEL0476</strain>
    </source>
</reference>
<gene>
    <name evidence="5" type="ORF">HK099_008047</name>
</gene>
<dbReference type="Proteomes" id="UP001211065">
    <property type="component" value="Unassembled WGS sequence"/>
</dbReference>
<dbReference type="GO" id="GO:0051666">
    <property type="term" value="P:actin cortical patch localization"/>
    <property type="evidence" value="ECO:0007669"/>
    <property type="project" value="InterPro"/>
</dbReference>
<dbReference type="Pfam" id="PF00018">
    <property type="entry name" value="SH3_1"/>
    <property type="match status" value="1"/>
</dbReference>
<dbReference type="Pfam" id="PF03114">
    <property type="entry name" value="BAR"/>
    <property type="match status" value="1"/>
</dbReference>
<dbReference type="SUPFAM" id="SSF103657">
    <property type="entry name" value="BAR/IMD domain-like"/>
    <property type="match status" value="1"/>
</dbReference>
<comment type="caution">
    <text evidence="5">The sequence shown here is derived from an EMBL/GenBank/DDBJ whole genome shotgun (WGS) entry which is preliminary data.</text>
</comment>
<dbReference type="Gene3D" id="1.20.1270.60">
    <property type="entry name" value="Arfaptin homology (AH) domain/BAR domain"/>
    <property type="match status" value="1"/>
</dbReference>
<dbReference type="PROSITE" id="PS51021">
    <property type="entry name" value="BAR"/>
    <property type="match status" value="1"/>
</dbReference>